<keyword evidence="2" id="KW-0812">Transmembrane</keyword>
<comment type="caution">
    <text evidence="3">The sequence shown here is derived from an EMBL/GenBank/DDBJ whole genome shotgun (WGS) entry which is preliminary data.</text>
</comment>
<dbReference type="GO" id="GO:0005886">
    <property type="term" value="C:plasma membrane"/>
    <property type="evidence" value="ECO:0007669"/>
    <property type="project" value="TreeGrafter"/>
</dbReference>
<feature type="transmembrane region" description="Helical" evidence="2">
    <location>
        <begin position="876"/>
        <end position="895"/>
    </location>
</feature>
<keyword evidence="2" id="KW-0472">Membrane</keyword>
<dbReference type="AlphaFoldDB" id="A0AAJ1BY07"/>
<protein>
    <submittedName>
        <fullName evidence="3">Efflux RND transporter permease subunit</fullName>
    </submittedName>
</protein>
<evidence type="ECO:0000313" key="3">
    <source>
        <dbReference type="EMBL" id="MCO5957108.1"/>
    </source>
</evidence>
<gene>
    <name evidence="3" type="ORF">NBH21_10030</name>
</gene>
<organism evidence="3 4">
    <name type="scientific">Ciceribacter sichuanensis</name>
    <dbReference type="NCBI Taxonomy" id="2949647"/>
    <lineage>
        <taxon>Bacteria</taxon>
        <taxon>Pseudomonadati</taxon>
        <taxon>Pseudomonadota</taxon>
        <taxon>Alphaproteobacteria</taxon>
        <taxon>Hyphomicrobiales</taxon>
        <taxon>Rhizobiaceae</taxon>
        <taxon>Ciceribacter</taxon>
    </lineage>
</organism>
<feature type="transmembrane region" description="Helical" evidence="2">
    <location>
        <begin position="457"/>
        <end position="479"/>
    </location>
</feature>
<keyword evidence="2" id="KW-1133">Transmembrane helix</keyword>
<feature type="transmembrane region" description="Helical" evidence="2">
    <location>
        <begin position="429"/>
        <end position="451"/>
    </location>
</feature>
<feature type="transmembrane region" description="Helical" evidence="2">
    <location>
        <begin position="974"/>
        <end position="993"/>
    </location>
</feature>
<feature type="transmembrane region" description="Helical" evidence="2">
    <location>
        <begin position="928"/>
        <end position="953"/>
    </location>
</feature>
<feature type="transmembrane region" description="Helical" evidence="2">
    <location>
        <begin position="1005"/>
        <end position="1031"/>
    </location>
</feature>
<dbReference type="SUPFAM" id="SSF82714">
    <property type="entry name" value="Multidrug efflux transporter AcrB TolC docking domain, DN and DC subdomains"/>
    <property type="match status" value="2"/>
</dbReference>
<proteinExistence type="predicted"/>
<dbReference type="PRINTS" id="PR00702">
    <property type="entry name" value="ACRIFLAVINRP"/>
</dbReference>
<dbReference type="SUPFAM" id="SSF82693">
    <property type="entry name" value="Multidrug efflux transporter AcrB pore domain, PN1, PN2, PC1 and PC2 subdomains"/>
    <property type="match status" value="3"/>
</dbReference>
<evidence type="ECO:0000313" key="4">
    <source>
        <dbReference type="Proteomes" id="UP001155380"/>
    </source>
</evidence>
<dbReference type="PANTHER" id="PTHR32063">
    <property type="match status" value="1"/>
</dbReference>
<evidence type="ECO:0000256" key="1">
    <source>
        <dbReference type="SAM" id="MobiDB-lite"/>
    </source>
</evidence>
<dbReference type="Gene3D" id="3.30.70.1430">
    <property type="entry name" value="Multidrug efflux transporter AcrB pore domain"/>
    <property type="match status" value="2"/>
</dbReference>
<feature type="transmembrane region" description="Helical" evidence="2">
    <location>
        <begin position="902"/>
        <end position="922"/>
    </location>
</feature>
<feature type="transmembrane region" description="Helical" evidence="2">
    <location>
        <begin position="387"/>
        <end position="409"/>
    </location>
</feature>
<dbReference type="InterPro" id="IPR027463">
    <property type="entry name" value="AcrB_DN_DC_subdom"/>
</dbReference>
<dbReference type="EMBL" id="JAMXLX010000002">
    <property type="protein sequence ID" value="MCO5957108.1"/>
    <property type="molecule type" value="Genomic_DNA"/>
</dbReference>
<dbReference type="RefSeq" id="WP_250915636.1">
    <property type="nucleotide sequence ID" value="NZ_JAMXLX010000002.1"/>
</dbReference>
<name>A0AAJ1BY07_9HYPH</name>
<reference evidence="3" key="1">
    <citation type="submission" date="2022-06" db="EMBL/GenBank/DDBJ databases">
        <authorList>
            <person name="Sun Q."/>
        </authorList>
    </citation>
    <scope>NUCLEOTIDE SEQUENCE</scope>
    <source>
        <strain evidence="3">S101</strain>
    </source>
</reference>
<dbReference type="GO" id="GO:0042910">
    <property type="term" value="F:xenobiotic transmembrane transporter activity"/>
    <property type="evidence" value="ECO:0007669"/>
    <property type="project" value="TreeGrafter"/>
</dbReference>
<feature type="transmembrane region" description="Helical" evidence="2">
    <location>
        <begin position="331"/>
        <end position="351"/>
    </location>
</feature>
<dbReference type="Gene3D" id="3.30.70.1440">
    <property type="entry name" value="Multidrug efflux transporter AcrB pore domain"/>
    <property type="match status" value="1"/>
</dbReference>
<dbReference type="SUPFAM" id="SSF82866">
    <property type="entry name" value="Multidrug efflux transporter AcrB transmembrane domain"/>
    <property type="match status" value="2"/>
</dbReference>
<feature type="transmembrane region" description="Helical" evidence="2">
    <location>
        <begin position="358"/>
        <end position="375"/>
    </location>
</feature>
<dbReference type="InterPro" id="IPR001036">
    <property type="entry name" value="Acrflvin-R"/>
</dbReference>
<sequence length="1108" mass="119699">MNFSAWAIRNPVAPILAFFLLMVVGLQSFFALPITRFPNIDVPLVAITVTQSGASPAELETQVTKEIEDAVASITGVDELTSTVTDGQSQTLIMFRMEVPTEQAVQDVKDAIDRIRGDLPASVDEPIVAKIDVEGAAIQTFAVSAPNMSIEELSWFVDDTVKRALQGQSGIGRIDRYGGAEREIRVELNPDRLDAFGITAADVNRQLRGTNVDLGSGRGQVAGAEQAIRTLGDARNVDTLANTTIALSNGRFVKLADLGTIKDTYEEQKSFSRFNGEPVVTFAVFRSKGASEVSVAETVSTILDQVRAENPGVDIKLMDDSVYFTYGNYEAAMHTLIEGAVLAVIVVFLFLRNWRATLISAIALPLSAIPTFWIMDMMGFSLNLVSFLALTLATGILVDDAIVEIENIARHIKMGKTPYRAAIEAADEIGLAVIATTFTIIAVFVPVSFMPGIPGQYFIQFGLTVAFSVFFSLMVARLITPLMAAYLMRAEDAMDDHHDNDSAFMKGYTRLVRATTTRWYARYLTLIGAFAFLVASIALLAQVPGSFLPPEDAGRIVLSIELPPNATLDETESKTEAIYAATKDLEGVESVFILGGASPKGDMELRRASVTLNLVRIEHSLLKTLVNKGLGGIPVIGPYLPKMTIEGRTRPQWDIEKEAFEKLRPIPDIRVSKLNDRGERDLSFNFLSKNADELNEAAAILEAKLRTVPELANVSSDGALPRPELQIRPRADEAARLGVTAQQISETVRVATIGDVDSALTKISLDDRLIPIRVQASLDLRTDLAAIRALKVQTASGATVPLASVADIDYSEGVSAIERNNRNRVVSIGADLPQGVALDTASAAFRAAVDSTQIPASVKLAESGDTKVQREMQQSFVNAMLLGLLLVLTVLILLFKDVIQPFTILLSLPLAIGGVAVALIITNNPLSMPVLIGILMLMGIVTKNAILLVDFAIEMRHKGMQRVEAMVEAGRKRARPIIMTSIAMSAGMLPSAMGVGEGGSFRAPMAIAVIGGIIVSTALSLLVVPAFFLILDDLSRLLGWMFGRLVGKKEEETIPLSAEELTEMARENNETLESLKKRLAAVERQAPGTSRKEESGGKIINLPPLAAE</sequence>
<dbReference type="Gene3D" id="3.30.70.1320">
    <property type="entry name" value="Multidrug efflux transporter AcrB pore domain like"/>
    <property type="match status" value="1"/>
</dbReference>
<dbReference type="Gene3D" id="3.30.2090.10">
    <property type="entry name" value="Multidrug efflux transporter AcrB TolC docking domain, DN and DC subdomains"/>
    <property type="match status" value="2"/>
</dbReference>
<accession>A0AAJ1BY07</accession>
<dbReference type="PANTHER" id="PTHR32063:SF77">
    <property type="entry name" value="ACR FAMILY TRANSPORT PROTEIN"/>
    <property type="match status" value="1"/>
</dbReference>
<feature type="region of interest" description="Disordered" evidence="1">
    <location>
        <begin position="1083"/>
        <end position="1108"/>
    </location>
</feature>
<evidence type="ECO:0000256" key="2">
    <source>
        <dbReference type="SAM" id="Phobius"/>
    </source>
</evidence>
<dbReference type="Pfam" id="PF00873">
    <property type="entry name" value="ACR_tran"/>
    <property type="match status" value="1"/>
</dbReference>
<dbReference type="Gene3D" id="1.20.1640.10">
    <property type="entry name" value="Multidrug efflux transporter AcrB transmembrane domain"/>
    <property type="match status" value="2"/>
</dbReference>
<feature type="transmembrane region" description="Helical" evidence="2">
    <location>
        <begin position="520"/>
        <end position="541"/>
    </location>
</feature>
<dbReference type="Proteomes" id="UP001155380">
    <property type="component" value="Unassembled WGS sequence"/>
</dbReference>